<feature type="transmembrane region" description="Helical" evidence="5">
    <location>
        <begin position="96"/>
        <end position="116"/>
    </location>
</feature>
<evidence type="ECO:0000256" key="3">
    <source>
        <dbReference type="ARBA" id="ARBA00022989"/>
    </source>
</evidence>
<evidence type="ECO:0000256" key="2">
    <source>
        <dbReference type="ARBA" id="ARBA00022692"/>
    </source>
</evidence>
<feature type="transmembrane region" description="Helical" evidence="5">
    <location>
        <begin position="44"/>
        <end position="62"/>
    </location>
</feature>
<gene>
    <name evidence="6" type="ORF">GCM10007898_38160</name>
</gene>
<proteinExistence type="predicted"/>
<sequence>MRIASAGHAVFAVTMIALGVQCLITGHFAALWQPLDLSAPSHAWLAYLCALLSLGCGLGLLWRQAEAALVLLVYFLAWLVLYRVPDFFSATSQDPWYGSAECAVYVAAAWVLFAWFSAGWKMPQAMRFATGDTGVRIARVFYALAIIYFGVGHFRYFKETVEQVPSWLPWHVAWAGFTGGAYIAAGIAMLIGICARPAAALSALQMAVFTLLVWVPILISGATAYQGSESVVSWVLTASGWVVADSYRKDSSL</sequence>
<dbReference type="Pfam" id="PF07681">
    <property type="entry name" value="DoxX"/>
    <property type="match status" value="1"/>
</dbReference>
<name>A0ABQ5XG93_9GAMM</name>
<dbReference type="RefSeq" id="WP_284333666.1">
    <property type="nucleotide sequence ID" value="NZ_BSOA01000048.1"/>
</dbReference>
<evidence type="ECO:0000313" key="7">
    <source>
        <dbReference type="Proteomes" id="UP001156627"/>
    </source>
</evidence>
<keyword evidence="3 5" id="KW-1133">Transmembrane helix</keyword>
<feature type="transmembrane region" description="Helical" evidence="5">
    <location>
        <begin position="9"/>
        <end position="32"/>
    </location>
</feature>
<accession>A0ABQ5XG93</accession>
<protein>
    <recommendedName>
        <fullName evidence="8">DoxX family protein</fullName>
    </recommendedName>
</protein>
<evidence type="ECO:0008006" key="8">
    <source>
        <dbReference type="Google" id="ProtNLM"/>
    </source>
</evidence>
<dbReference type="InterPro" id="IPR032808">
    <property type="entry name" value="DoxX"/>
</dbReference>
<dbReference type="EMBL" id="BSOA01000048">
    <property type="protein sequence ID" value="GLQ90241.1"/>
    <property type="molecule type" value="Genomic_DNA"/>
</dbReference>
<feature type="transmembrane region" description="Helical" evidence="5">
    <location>
        <begin position="67"/>
        <end position="84"/>
    </location>
</feature>
<evidence type="ECO:0000256" key="1">
    <source>
        <dbReference type="ARBA" id="ARBA00004141"/>
    </source>
</evidence>
<evidence type="ECO:0000313" key="6">
    <source>
        <dbReference type="EMBL" id="GLQ90241.1"/>
    </source>
</evidence>
<keyword evidence="4 5" id="KW-0472">Membrane</keyword>
<evidence type="ECO:0000256" key="5">
    <source>
        <dbReference type="SAM" id="Phobius"/>
    </source>
</evidence>
<keyword evidence="7" id="KW-1185">Reference proteome</keyword>
<comment type="subcellular location">
    <subcellularLocation>
        <location evidence="1">Membrane</location>
        <topology evidence="1">Multi-pass membrane protein</topology>
    </subcellularLocation>
</comment>
<feature type="transmembrane region" description="Helical" evidence="5">
    <location>
        <begin position="198"/>
        <end position="219"/>
    </location>
</feature>
<reference evidence="7" key="1">
    <citation type="journal article" date="2019" name="Int. J. Syst. Evol. Microbiol.">
        <title>The Global Catalogue of Microorganisms (GCM) 10K type strain sequencing project: providing services to taxonomists for standard genome sequencing and annotation.</title>
        <authorList>
            <consortium name="The Broad Institute Genomics Platform"/>
            <consortium name="The Broad Institute Genome Sequencing Center for Infectious Disease"/>
            <person name="Wu L."/>
            <person name="Ma J."/>
        </authorList>
    </citation>
    <scope>NUCLEOTIDE SEQUENCE [LARGE SCALE GENOMIC DNA]</scope>
    <source>
        <strain evidence="7">NBRC 111981</strain>
    </source>
</reference>
<feature type="transmembrane region" description="Helical" evidence="5">
    <location>
        <begin position="137"/>
        <end position="156"/>
    </location>
</feature>
<organism evidence="6 7">
    <name type="scientific">Dyella flagellata</name>
    <dbReference type="NCBI Taxonomy" id="1867833"/>
    <lineage>
        <taxon>Bacteria</taxon>
        <taxon>Pseudomonadati</taxon>
        <taxon>Pseudomonadota</taxon>
        <taxon>Gammaproteobacteria</taxon>
        <taxon>Lysobacterales</taxon>
        <taxon>Rhodanobacteraceae</taxon>
        <taxon>Dyella</taxon>
    </lineage>
</organism>
<dbReference type="Proteomes" id="UP001156627">
    <property type="component" value="Unassembled WGS sequence"/>
</dbReference>
<comment type="caution">
    <text evidence="6">The sequence shown here is derived from an EMBL/GenBank/DDBJ whole genome shotgun (WGS) entry which is preliminary data.</text>
</comment>
<keyword evidence="2 5" id="KW-0812">Transmembrane</keyword>
<feature type="transmembrane region" description="Helical" evidence="5">
    <location>
        <begin position="168"/>
        <end position="191"/>
    </location>
</feature>
<evidence type="ECO:0000256" key="4">
    <source>
        <dbReference type="ARBA" id="ARBA00023136"/>
    </source>
</evidence>